<comment type="caution">
    <text evidence="2">The sequence shown here is derived from an EMBL/GenBank/DDBJ whole genome shotgun (WGS) entry which is preliminary data.</text>
</comment>
<dbReference type="Proteomes" id="UP000655225">
    <property type="component" value="Unassembled WGS sequence"/>
</dbReference>
<gene>
    <name evidence="2" type="ORF">HHK36_001888</name>
</gene>
<evidence type="ECO:0000313" key="3">
    <source>
        <dbReference type="Proteomes" id="UP000655225"/>
    </source>
</evidence>
<dbReference type="Gene3D" id="3.60.20.10">
    <property type="entry name" value="Glutamine Phosphoribosylpyrophosphate, subunit 1, domain 1"/>
    <property type="match status" value="1"/>
</dbReference>
<accession>A0A834ZTI7</accession>
<sequence length="246" mass="27176">MLAVFKKLIGRPPEELNIPSINGLQNSKSRAEIAEAFRSSWPESTFYNLSNGNFLALSPEDENPLHPRSVVVMDDVFCTFVGNLENIVDLRRHYGLSRQATEAMLMVEVYKVLRDRAPYPSDQVIRDLQGKFAFILFDAKCGTLFASTDRDGGVKLQWGIARDGSLVCSDDPKIISDACGKSCAAFPAGCIFMSGSGLISFDHPLHKVRAISHEDDEGRICAVIFQVDLYTRLPSIPRTGSSANWA</sequence>
<dbReference type="PANTHER" id="PTHR45952">
    <property type="entry name" value="ALUMINUM INDUCED PROTEIN WITH YGL AND LRDR MOTIFS"/>
    <property type="match status" value="1"/>
</dbReference>
<evidence type="ECO:0000313" key="2">
    <source>
        <dbReference type="EMBL" id="KAF8413894.1"/>
    </source>
</evidence>
<dbReference type="OrthoDB" id="2019121at2759"/>
<organism evidence="2 3">
    <name type="scientific">Tetracentron sinense</name>
    <name type="common">Spur-leaf</name>
    <dbReference type="NCBI Taxonomy" id="13715"/>
    <lineage>
        <taxon>Eukaryota</taxon>
        <taxon>Viridiplantae</taxon>
        <taxon>Streptophyta</taxon>
        <taxon>Embryophyta</taxon>
        <taxon>Tracheophyta</taxon>
        <taxon>Spermatophyta</taxon>
        <taxon>Magnoliopsida</taxon>
        <taxon>Trochodendrales</taxon>
        <taxon>Trochodendraceae</taxon>
        <taxon>Tetracentron</taxon>
    </lineage>
</organism>
<reference evidence="2 3" key="1">
    <citation type="submission" date="2020-04" db="EMBL/GenBank/DDBJ databases">
        <title>Plant Genome Project.</title>
        <authorList>
            <person name="Zhang R.-G."/>
        </authorList>
    </citation>
    <scope>NUCLEOTIDE SEQUENCE [LARGE SCALE GENOMIC DNA]</scope>
    <source>
        <strain evidence="2">YNK0</strain>
        <tissue evidence="2">Leaf</tissue>
    </source>
</reference>
<dbReference type="InterPro" id="IPR029055">
    <property type="entry name" value="Ntn_hydrolases_N"/>
</dbReference>
<proteinExistence type="predicted"/>
<dbReference type="InterPro" id="IPR024286">
    <property type="entry name" value="DUF3700"/>
</dbReference>
<dbReference type="SMART" id="SM01172">
    <property type="entry name" value="DUF3700"/>
    <property type="match status" value="1"/>
</dbReference>
<dbReference type="OMA" id="RHHYGLP"/>
<keyword evidence="3" id="KW-1185">Reference proteome</keyword>
<evidence type="ECO:0000259" key="1">
    <source>
        <dbReference type="SMART" id="SM01172"/>
    </source>
</evidence>
<name>A0A834ZTI7_TETSI</name>
<dbReference type="InterPro" id="IPR044828">
    <property type="entry name" value="TSJT1-like"/>
</dbReference>
<feature type="domain" description="DUF3700" evidence="1">
    <location>
        <begin position="2"/>
        <end position="227"/>
    </location>
</feature>
<dbReference type="SUPFAM" id="SSF56235">
    <property type="entry name" value="N-terminal nucleophile aminohydrolases (Ntn hydrolases)"/>
    <property type="match status" value="1"/>
</dbReference>
<dbReference type="EMBL" id="JABCRI010000001">
    <property type="protein sequence ID" value="KAF8413894.1"/>
    <property type="molecule type" value="Genomic_DNA"/>
</dbReference>
<dbReference type="Pfam" id="PF12481">
    <property type="entry name" value="DUF3700"/>
    <property type="match status" value="1"/>
</dbReference>
<dbReference type="AlphaFoldDB" id="A0A834ZTI7"/>
<dbReference type="PANTHER" id="PTHR45952:SF8">
    <property type="entry name" value="STEM-SPECIFIC PROTEIN TSJT1"/>
    <property type="match status" value="1"/>
</dbReference>
<protein>
    <recommendedName>
        <fullName evidence="1">DUF3700 domain-containing protein</fullName>
    </recommendedName>
</protein>